<evidence type="ECO:0000256" key="2">
    <source>
        <dbReference type="ARBA" id="ARBA00023136"/>
    </source>
</evidence>
<evidence type="ECO:0000256" key="4">
    <source>
        <dbReference type="ARBA" id="ARBA00023288"/>
    </source>
</evidence>
<sequence>MSHAQAAAVKRRACPGARPAPLWPHPPSPDLTMRPALALILLTAMPATAQPLLSWPLGPDMQAITATMACDNGSTLSVTYLNGTRDSLALLDLSDGPTIFAGVIAASGARYAAGAREWWVKGDSATLTDSMAEGDPITCTIQN</sequence>
<dbReference type="OrthoDB" id="120729at2"/>
<keyword evidence="3" id="KW-0564">Palmitate</keyword>
<keyword evidence="2" id="KW-0472">Membrane</keyword>
<dbReference type="EMBL" id="SUNH01000017">
    <property type="protein sequence ID" value="TJZ83380.1"/>
    <property type="molecule type" value="Genomic_DNA"/>
</dbReference>
<feature type="domain" description="C-type lysozyme inhibitor" evidence="5">
    <location>
        <begin position="70"/>
        <end position="133"/>
    </location>
</feature>
<accession>A0A4U0QPD3</accession>
<dbReference type="Proteomes" id="UP000306223">
    <property type="component" value="Unassembled WGS sequence"/>
</dbReference>
<dbReference type="InterPro" id="IPR036328">
    <property type="entry name" value="MliC_sf"/>
</dbReference>
<dbReference type="SUPFAM" id="SSF141488">
    <property type="entry name" value="YdhA-like"/>
    <property type="match status" value="1"/>
</dbReference>
<evidence type="ECO:0000259" key="5">
    <source>
        <dbReference type="Pfam" id="PF09864"/>
    </source>
</evidence>
<name>A0A4U0QPD3_9RHOB</name>
<dbReference type="Gene3D" id="2.40.128.200">
    <property type="match status" value="1"/>
</dbReference>
<keyword evidence="7" id="KW-1185">Reference proteome</keyword>
<keyword evidence="1" id="KW-0732">Signal</keyword>
<proteinExistence type="predicted"/>
<gene>
    <name evidence="6" type="ORF">FA740_13055</name>
</gene>
<keyword evidence="4" id="KW-0449">Lipoprotein</keyword>
<reference evidence="6 7" key="1">
    <citation type="submission" date="2019-04" db="EMBL/GenBank/DDBJ databases">
        <authorList>
            <person name="Li J."/>
        </authorList>
    </citation>
    <scope>NUCLEOTIDE SEQUENCE [LARGE SCALE GENOMIC DNA]</scope>
    <source>
        <strain evidence="6 7">CCTCC AB2016182</strain>
    </source>
</reference>
<comment type="caution">
    <text evidence="6">The sequence shown here is derived from an EMBL/GenBank/DDBJ whole genome shotgun (WGS) entry which is preliminary data.</text>
</comment>
<dbReference type="Pfam" id="PF09864">
    <property type="entry name" value="MliC"/>
    <property type="match status" value="1"/>
</dbReference>
<evidence type="ECO:0000313" key="6">
    <source>
        <dbReference type="EMBL" id="TJZ83380.1"/>
    </source>
</evidence>
<organism evidence="6 7">
    <name type="scientific">Paracoccus hibiscisoli</name>
    <dbReference type="NCBI Taxonomy" id="2023261"/>
    <lineage>
        <taxon>Bacteria</taxon>
        <taxon>Pseudomonadati</taxon>
        <taxon>Pseudomonadota</taxon>
        <taxon>Alphaproteobacteria</taxon>
        <taxon>Rhodobacterales</taxon>
        <taxon>Paracoccaceae</taxon>
        <taxon>Paracoccus</taxon>
    </lineage>
</organism>
<dbReference type="InterPro" id="IPR018660">
    <property type="entry name" value="MliC"/>
</dbReference>
<protein>
    <recommendedName>
        <fullName evidence="5">C-type lysozyme inhibitor domain-containing protein</fullName>
    </recommendedName>
</protein>
<dbReference type="AlphaFoldDB" id="A0A4U0QPD3"/>
<evidence type="ECO:0000313" key="7">
    <source>
        <dbReference type="Proteomes" id="UP000306223"/>
    </source>
</evidence>
<evidence type="ECO:0000256" key="1">
    <source>
        <dbReference type="ARBA" id="ARBA00022729"/>
    </source>
</evidence>
<evidence type="ECO:0000256" key="3">
    <source>
        <dbReference type="ARBA" id="ARBA00023139"/>
    </source>
</evidence>